<dbReference type="PANTHER" id="PTHR24256">
    <property type="entry name" value="TRYPTASE-RELATED"/>
    <property type="match status" value="1"/>
</dbReference>
<dbReference type="Gene3D" id="2.40.10.10">
    <property type="entry name" value="Trypsin-like serine proteases"/>
    <property type="match status" value="2"/>
</dbReference>
<evidence type="ECO:0000313" key="5">
    <source>
        <dbReference type="EMBL" id="KAJ6626761.1"/>
    </source>
</evidence>
<comment type="similarity">
    <text evidence="3">Belongs to the peptidase S1 family. CLIP subfamily.</text>
</comment>
<dbReference type="PROSITE" id="PS50240">
    <property type="entry name" value="TRYPSIN_DOM"/>
    <property type="match status" value="1"/>
</dbReference>
<dbReference type="SUPFAM" id="SSF50494">
    <property type="entry name" value="Trypsin-like serine proteases"/>
    <property type="match status" value="1"/>
</dbReference>
<keyword evidence="2" id="KW-0325">Glycoprotein</keyword>
<dbReference type="EMBL" id="WJQU01003227">
    <property type="protein sequence ID" value="KAJ6626761.1"/>
    <property type="molecule type" value="Genomic_DNA"/>
</dbReference>
<evidence type="ECO:0000256" key="1">
    <source>
        <dbReference type="ARBA" id="ARBA00023157"/>
    </source>
</evidence>
<dbReference type="InterPro" id="IPR051487">
    <property type="entry name" value="Ser/Thr_Proteases_Immune/Dev"/>
</dbReference>
<dbReference type="OrthoDB" id="238681at2759"/>
<dbReference type="Pfam" id="PF00089">
    <property type="entry name" value="Trypsin"/>
    <property type="match status" value="1"/>
</dbReference>
<keyword evidence="1" id="KW-1015">Disulfide bond</keyword>
<organism evidence="5 6">
    <name type="scientific">Pseudolycoriella hygida</name>
    <dbReference type="NCBI Taxonomy" id="35572"/>
    <lineage>
        <taxon>Eukaryota</taxon>
        <taxon>Metazoa</taxon>
        <taxon>Ecdysozoa</taxon>
        <taxon>Arthropoda</taxon>
        <taxon>Hexapoda</taxon>
        <taxon>Insecta</taxon>
        <taxon>Pterygota</taxon>
        <taxon>Neoptera</taxon>
        <taxon>Endopterygota</taxon>
        <taxon>Diptera</taxon>
        <taxon>Nematocera</taxon>
        <taxon>Sciaroidea</taxon>
        <taxon>Sciaridae</taxon>
        <taxon>Pseudolycoriella</taxon>
    </lineage>
</organism>
<dbReference type="GO" id="GO:0004252">
    <property type="term" value="F:serine-type endopeptidase activity"/>
    <property type="evidence" value="ECO:0007669"/>
    <property type="project" value="InterPro"/>
</dbReference>
<dbReference type="InterPro" id="IPR001254">
    <property type="entry name" value="Trypsin_dom"/>
</dbReference>
<gene>
    <name evidence="5" type="primary">gd_1</name>
    <name evidence="5" type="ORF">Bhyg_16138</name>
</gene>
<comment type="caution">
    <text evidence="5">The sequence shown here is derived from an EMBL/GenBank/DDBJ whole genome shotgun (WGS) entry which is preliminary data.</text>
</comment>
<name>A0A9Q0MLH1_9DIPT</name>
<dbReference type="InterPro" id="IPR009003">
    <property type="entry name" value="Peptidase_S1_PA"/>
</dbReference>
<dbReference type="GO" id="GO:0006508">
    <property type="term" value="P:proteolysis"/>
    <property type="evidence" value="ECO:0007669"/>
    <property type="project" value="UniProtKB-KW"/>
</dbReference>
<feature type="non-terminal residue" evidence="5">
    <location>
        <position position="1"/>
    </location>
</feature>
<accession>A0A9Q0MLH1</accession>
<evidence type="ECO:0000259" key="4">
    <source>
        <dbReference type="PROSITE" id="PS50240"/>
    </source>
</evidence>
<keyword evidence="6" id="KW-1185">Reference proteome</keyword>
<keyword evidence="5" id="KW-0645">Protease</keyword>
<protein>
    <submittedName>
        <fullName evidence="5">Serine protease gd</fullName>
    </submittedName>
</protein>
<dbReference type="Proteomes" id="UP001151699">
    <property type="component" value="Unassembled WGS sequence"/>
</dbReference>
<proteinExistence type="inferred from homology"/>
<dbReference type="SMART" id="SM00020">
    <property type="entry name" value="Tryp_SPc"/>
    <property type="match status" value="1"/>
</dbReference>
<evidence type="ECO:0000256" key="2">
    <source>
        <dbReference type="ARBA" id="ARBA00023180"/>
    </source>
</evidence>
<evidence type="ECO:0000256" key="3">
    <source>
        <dbReference type="ARBA" id="ARBA00024195"/>
    </source>
</evidence>
<evidence type="ECO:0000313" key="6">
    <source>
        <dbReference type="Proteomes" id="UP001151699"/>
    </source>
</evidence>
<sequence length="295" mass="33545">EKRPPKPLYGEGQIVYNSTVVDLNYYSLPDEEICSKQVSINNKIQGKQLWSFLVAVFKYHAHADGIRISFHCNGILVSKRVVVTSAHSFRRPGQWYLPHEFFLSLGQQNIFSQRELAVKVQDIIIHPDFLLKDEFDADLALLIMSERVKYSDHIQPVCLWEGQNFVTTNKDEAILVGWARESQTQVPGESQTDIAPLASEEMCLRSNPVFSKIISDRTLCVGRRDNREACYISGAAMLMDTHKNGELVRQLRGILAASLLDPITNTCNLNDYFLATDLAKFADWIKYFIQNADLS</sequence>
<keyword evidence="5" id="KW-0378">Hydrolase</keyword>
<feature type="domain" description="Peptidase S1" evidence="4">
    <location>
        <begin position="44"/>
        <end position="290"/>
    </location>
</feature>
<dbReference type="AlphaFoldDB" id="A0A9Q0MLH1"/>
<reference evidence="5" key="1">
    <citation type="submission" date="2022-07" db="EMBL/GenBank/DDBJ databases">
        <authorList>
            <person name="Trinca V."/>
            <person name="Uliana J.V.C."/>
            <person name="Torres T.T."/>
            <person name="Ward R.J."/>
            <person name="Monesi N."/>
        </authorList>
    </citation>
    <scope>NUCLEOTIDE SEQUENCE</scope>
    <source>
        <strain evidence="5">HSMRA1968</strain>
        <tissue evidence="5">Whole embryos</tissue>
    </source>
</reference>
<dbReference type="InterPro" id="IPR043504">
    <property type="entry name" value="Peptidase_S1_PA_chymotrypsin"/>
</dbReference>